<keyword evidence="5" id="KW-1185">Reference proteome</keyword>
<dbReference type="EMBL" id="JABMIG020000073">
    <property type="protein sequence ID" value="KAL3795226.1"/>
    <property type="molecule type" value="Genomic_DNA"/>
</dbReference>
<dbReference type="AlphaFoldDB" id="A0ABD3Q6Q0"/>
<dbReference type="InterPro" id="IPR027038">
    <property type="entry name" value="RanGap"/>
</dbReference>
<dbReference type="Pfam" id="PF13516">
    <property type="entry name" value="LRR_6"/>
    <property type="match status" value="4"/>
</dbReference>
<dbReference type="Proteomes" id="UP001516023">
    <property type="component" value="Unassembled WGS sequence"/>
</dbReference>
<proteinExistence type="predicted"/>
<dbReference type="SMART" id="SM00368">
    <property type="entry name" value="LRR_RI"/>
    <property type="match status" value="9"/>
</dbReference>
<dbReference type="PROSITE" id="PS51450">
    <property type="entry name" value="LRR"/>
    <property type="match status" value="1"/>
</dbReference>
<evidence type="ECO:0000256" key="1">
    <source>
        <dbReference type="ARBA" id="ARBA00022468"/>
    </source>
</evidence>
<keyword evidence="2" id="KW-0433">Leucine-rich repeat</keyword>
<dbReference type="InterPro" id="IPR032675">
    <property type="entry name" value="LRR_dom_sf"/>
</dbReference>
<protein>
    <submittedName>
        <fullName evidence="4">Uncharacterized protein</fullName>
    </submittedName>
</protein>
<dbReference type="InterPro" id="IPR006553">
    <property type="entry name" value="Leu-rich_rpt_Cys-con_subtyp"/>
</dbReference>
<evidence type="ECO:0000313" key="5">
    <source>
        <dbReference type="Proteomes" id="UP001516023"/>
    </source>
</evidence>
<dbReference type="PANTHER" id="PTHR24113:SF12">
    <property type="entry name" value="RAN GTPASE-ACTIVATING PROTEIN 1"/>
    <property type="match status" value="1"/>
</dbReference>
<dbReference type="SMART" id="SM00367">
    <property type="entry name" value="LRR_CC"/>
    <property type="match status" value="5"/>
</dbReference>
<accession>A0ABD3Q6Q0</accession>
<evidence type="ECO:0000256" key="3">
    <source>
        <dbReference type="ARBA" id="ARBA00022737"/>
    </source>
</evidence>
<dbReference type="Gene3D" id="3.80.10.10">
    <property type="entry name" value="Ribonuclease Inhibitor"/>
    <property type="match status" value="3"/>
</dbReference>
<comment type="caution">
    <text evidence="4">The sequence shown here is derived from an EMBL/GenBank/DDBJ whole genome shotgun (WGS) entry which is preliminary data.</text>
</comment>
<evidence type="ECO:0000313" key="4">
    <source>
        <dbReference type="EMBL" id="KAL3795226.1"/>
    </source>
</evidence>
<dbReference type="GO" id="GO:0005096">
    <property type="term" value="F:GTPase activator activity"/>
    <property type="evidence" value="ECO:0007669"/>
    <property type="project" value="UniProtKB-KW"/>
</dbReference>
<keyword evidence="1" id="KW-0343">GTPase activation</keyword>
<sequence>MGASQASETGEYLASTRTIDSDRHSHISNFANRSTAPTAYQLTQTSAVEMSAWGQGGSLKSCDSLLKRVEENDSKLVELVILPMKTFGGAELNRLASAIANGSNTNLRSISASGHIVPPESLQRFGSALSFQSKNLAGTSSNGNLSCGITHLSIGAKDMADAGVIALCEGLDDSNGGLIQGLDLGWKNIGKDGVSKIGATFASSKHLADLDLSRNSNIGCKGISSFCNAAKESVGNGGTPFSALKSFTLSNCNIGASGIQALTECLGERGKDDGRFQRIHLDLSSNPIGAEGCQAISLICSKPSLGSVLSILRLSQCSIRDEGICILSRGANANPCTSLTILDLSNNSISHVGAQVFAESLLASWPSLVELNLAKNNLSSAGVINLMNSLQKRSDIESDRLVMSNEAFIQRSDATSEDLGPSNNSNTVLKSLDLTETNCGTDGASAALMSGGLTTLRLFNNKLGSDGFYSLSKLLLGGHPSIQHLDLGGNLADEDSVIALLDAIGTLKDSEARTSKLSVLEIGGNKFGERAETALRRLKTVWPQLDVAHDKPIQEANEE</sequence>
<dbReference type="PANTHER" id="PTHR24113">
    <property type="entry name" value="RAN GTPASE-ACTIVATING PROTEIN 1"/>
    <property type="match status" value="1"/>
</dbReference>
<gene>
    <name evidence="4" type="ORF">HJC23_008311</name>
</gene>
<keyword evidence="3" id="KW-0677">Repeat</keyword>
<evidence type="ECO:0000256" key="2">
    <source>
        <dbReference type="ARBA" id="ARBA00022614"/>
    </source>
</evidence>
<name>A0ABD3Q6Q0_9STRA</name>
<organism evidence="4 5">
    <name type="scientific">Cyclotella cryptica</name>
    <dbReference type="NCBI Taxonomy" id="29204"/>
    <lineage>
        <taxon>Eukaryota</taxon>
        <taxon>Sar</taxon>
        <taxon>Stramenopiles</taxon>
        <taxon>Ochrophyta</taxon>
        <taxon>Bacillariophyta</taxon>
        <taxon>Coscinodiscophyceae</taxon>
        <taxon>Thalassiosirophycidae</taxon>
        <taxon>Stephanodiscales</taxon>
        <taxon>Stephanodiscaceae</taxon>
        <taxon>Cyclotella</taxon>
    </lineage>
</organism>
<reference evidence="4 5" key="1">
    <citation type="journal article" date="2020" name="G3 (Bethesda)">
        <title>Improved Reference Genome for Cyclotella cryptica CCMP332, a Model for Cell Wall Morphogenesis, Salinity Adaptation, and Lipid Production in Diatoms (Bacillariophyta).</title>
        <authorList>
            <person name="Roberts W.R."/>
            <person name="Downey K.M."/>
            <person name="Ruck E.C."/>
            <person name="Traller J.C."/>
            <person name="Alverson A.J."/>
        </authorList>
    </citation>
    <scope>NUCLEOTIDE SEQUENCE [LARGE SCALE GENOMIC DNA]</scope>
    <source>
        <strain evidence="4 5">CCMP332</strain>
    </source>
</reference>
<dbReference type="InterPro" id="IPR001611">
    <property type="entry name" value="Leu-rich_rpt"/>
</dbReference>
<dbReference type="SUPFAM" id="SSF52047">
    <property type="entry name" value="RNI-like"/>
    <property type="match status" value="2"/>
</dbReference>